<dbReference type="Pfam" id="PF21762">
    <property type="entry name" value="DEDDh_C"/>
    <property type="match status" value="1"/>
</dbReference>
<evidence type="ECO:0000313" key="2">
    <source>
        <dbReference type="EMBL" id="CAE0064748.1"/>
    </source>
</evidence>
<reference evidence="2" key="1">
    <citation type="submission" date="2021-01" db="EMBL/GenBank/DDBJ databases">
        <authorList>
            <person name="Corre E."/>
            <person name="Pelletier E."/>
            <person name="Niang G."/>
            <person name="Scheremetjew M."/>
            <person name="Finn R."/>
            <person name="Kale V."/>
            <person name="Holt S."/>
            <person name="Cochrane G."/>
            <person name="Meng A."/>
            <person name="Brown T."/>
            <person name="Cohen L."/>
        </authorList>
    </citation>
    <scope>NUCLEOTIDE SEQUENCE</scope>
    <source>
        <strain evidence="2">CCMP 769</strain>
    </source>
</reference>
<dbReference type="InterPro" id="IPR040151">
    <property type="entry name" value="Gfd2/YDR514C-like"/>
</dbReference>
<dbReference type="PANTHER" id="PTHR28083">
    <property type="entry name" value="GOOD FOR FULL DBP5 ACTIVITY PROTEIN 2"/>
    <property type="match status" value="1"/>
</dbReference>
<gene>
    <name evidence="2" type="ORF">RMAR00112_LOCUS32820</name>
</gene>
<organism evidence="2">
    <name type="scientific">Rhodosorus marinus</name>
    <dbReference type="NCBI Taxonomy" id="101924"/>
    <lineage>
        <taxon>Eukaryota</taxon>
        <taxon>Rhodophyta</taxon>
        <taxon>Stylonematophyceae</taxon>
        <taxon>Stylonematales</taxon>
        <taxon>Stylonemataceae</taxon>
        <taxon>Rhodosorus</taxon>
    </lineage>
</organism>
<protein>
    <recommendedName>
        <fullName evidence="1">Gfd2/YDR514C-like C-terminal domain-containing protein</fullName>
    </recommendedName>
</protein>
<evidence type="ECO:0000259" key="1">
    <source>
        <dbReference type="Pfam" id="PF21762"/>
    </source>
</evidence>
<dbReference type="PANTHER" id="PTHR28083:SF1">
    <property type="entry name" value="GOOD FOR FULL DBP5 ACTIVITY PROTEIN 2"/>
    <property type="match status" value="1"/>
</dbReference>
<dbReference type="InterPro" id="IPR012337">
    <property type="entry name" value="RNaseH-like_sf"/>
</dbReference>
<name>A0A7S3A9W3_9RHOD</name>
<dbReference type="GO" id="GO:0003676">
    <property type="term" value="F:nucleic acid binding"/>
    <property type="evidence" value="ECO:0007669"/>
    <property type="project" value="InterPro"/>
</dbReference>
<accession>A0A7S3A9W3</accession>
<feature type="domain" description="Gfd2/YDR514C-like C-terminal" evidence="1">
    <location>
        <begin position="157"/>
        <end position="321"/>
    </location>
</feature>
<dbReference type="SUPFAM" id="SSF53098">
    <property type="entry name" value="Ribonuclease H-like"/>
    <property type="match status" value="1"/>
</dbReference>
<dbReference type="InterPro" id="IPR048519">
    <property type="entry name" value="Gfd2/YDR514C-like_C"/>
</dbReference>
<dbReference type="Gene3D" id="3.30.420.10">
    <property type="entry name" value="Ribonuclease H-like superfamily/Ribonuclease H"/>
    <property type="match status" value="1"/>
</dbReference>
<dbReference type="EMBL" id="HBHW01042469">
    <property type="protein sequence ID" value="CAE0064748.1"/>
    <property type="molecule type" value="Transcribed_RNA"/>
</dbReference>
<dbReference type="AlphaFoldDB" id="A0A7S3A9W3"/>
<dbReference type="GO" id="GO:0005634">
    <property type="term" value="C:nucleus"/>
    <property type="evidence" value="ECO:0007669"/>
    <property type="project" value="TreeGrafter"/>
</dbReference>
<sequence length="370" mass="42684">MEEEHFKVVHVLRTWGRGQPEEKRGPLESELKEAIQRCSGAELFIRSLPEPVTRNGMVFNEILINRVGFASMKETAEAFAQGEVATIEPVQEKVLHELTKAEYKDVKDITQLVRGVEKHNKKVREKLSSQRRAEQETKRQTALIANLRSKLERGAKLLSVDIEAWERDQTKMLEIGAVLFELKKWDSAMPELTILSCKHFVVRENARCRNGRFVPDRRDHFNFGTSEVANKATIFSQLSDLVSRSEFMVGHGFRSDVKYLKNNGFAVDDLNKALDTEVLSRQLLRTRESASVENLLSAMDVEYSNLHNAGNDAFYTMKIFYHLLNEEDWQKYKSKLDDLRTKRMVRRAKQKLLARAKSLTAENAKLTKQR</sequence>
<proteinExistence type="predicted"/>
<dbReference type="InterPro" id="IPR036397">
    <property type="entry name" value="RNaseH_sf"/>
</dbReference>